<organism evidence="1 2">
    <name type="scientific">Cichorium intybus</name>
    <name type="common">Chicory</name>
    <dbReference type="NCBI Taxonomy" id="13427"/>
    <lineage>
        <taxon>Eukaryota</taxon>
        <taxon>Viridiplantae</taxon>
        <taxon>Streptophyta</taxon>
        <taxon>Embryophyta</taxon>
        <taxon>Tracheophyta</taxon>
        <taxon>Spermatophyta</taxon>
        <taxon>Magnoliopsida</taxon>
        <taxon>eudicotyledons</taxon>
        <taxon>Gunneridae</taxon>
        <taxon>Pentapetalae</taxon>
        <taxon>asterids</taxon>
        <taxon>campanulids</taxon>
        <taxon>Asterales</taxon>
        <taxon>Asteraceae</taxon>
        <taxon>Cichorioideae</taxon>
        <taxon>Cichorieae</taxon>
        <taxon>Cichoriinae</taxon>
        <taxon>Cichorium</taxon>
    </lineage>
</organism>
<sequence length="79" mass="8805">MYSCVPAGDLLQEKKLDKMHEIASYFSGEVPTKGMATWVLISKGKKNEDEERNSNSGAISDASWRLTILKCAHPGNEKY</sequence>
<accession>A0ACB9D1E3</accession>
<evidence type="ECO:0000313" key="2">
    <source>
        <dbReference type="Proteomes" id="UP001055811"/>
    </source>
</evidence>
<comment type="caution">
    <text evidence="1">The sequence shown here is derived from an EMBL/GenBank/DDBJ whole genome shotgun (WGS) entry which is preliminary data.</text>
</comment>
<name>A0ACB9D1E3_CICIN</name>
<keyword evidence="2" id="KW-1185">Reference proteome</keyword>
<proteinExistence type="predicted"/>
<dbReference type="Proteomes" id="UP001055811">
    <property type="component" value="Linkage Group LG05"/>
</dbReference>
<dbReference type="EMBL" id="CM042013">
    <property type="protein sequence ID" value="KAI3740320.1"/>
    <property type="molecule type" value="Genomic_DNA"/>
</dbReference>
<protein>
    <submittedName>
        <fullName evidence="1">Uncharacterized protein</fullName>
    </submittedName>
</protein>
<evidence type="ECO:0000313" key="1">
    <source>
        <dbReference type="EMBL" id="KAI3740320.1"/>
    </source>
</evidence>
<reference evidence="1 2" key="2">
    <citation type="journal article" date="2022" name="Mol. Ecol. Resour.">
        <title>The genomes of chicory, endive, great burdock and yacon provide insights into Asteraceae paleo-polyploidization history and plant inulin production.</title>
        <authorList>
            <person name="Fan W."/>
            <person name="Wang S."/>
            <person name="Wang H."/>
            <person name="Wang A."/>
            <person name="Jiang F."/>
            <person name="Liu H."/>
            <person name="Zhao H."/>
            <person name="Xu D."/>
            <person name="Zhang Y."/>
        </authorList>
    </citation>
    <scope>NUCLEOTIDE SEQUENCE [LARGE SCALE GENOMIC DNA]</scope>
    <source>
        <strain evidence="2">cv. Punajuju</strain>
        <tissue evidence="1">Leaves</tissue>
    </source>
</reference>
<gene>
    <name evidence="1" type="ORF">L2E82_30748</name>
</gene>
<reference evidence="2" key="1">
    <citation type="journal article" date="2022" name="Mol. Ecol. Resour.">
        <title>The genomes of chicory, endive, great burdock and yacon provide insights into Asteraceae palaeo-polyploidization history and plant inulin production.</title>
        <authorList>
            <person name="Fan W."/>
            <person name="Wang S."/>
            <person name="Wang H."/>
            <person name="Wang A."/>
            <person name="Jiang F."/>
            <person name="Liu H."/>
            <person name="Zhao H."/>
            <person name="Xu D."/>
            <person name="Zhang Y."/>
        </authorList>
    </citation>
    <scope>NUCLEOTIDE SEQUENCE [LARGE SCALE GENOMIC DNA]</scope>
    <source>
        <strain evidence="2">cv. Punajuju</strain>
    </source>
</reference>